<dbReference type="VEuPathDB" id="FungiDB:FOXG_13635"/>
<gene>
    <name evidence="3" type="ORF">FOXG_13635</name>
</gene>
<dbReference type="AlphaFoldDB" id="A0A0J9VV89"/>
<dbReference type="GeneID" id="28954884"/>
<dbReference type="EMBL" id="DS231715">
    <property type="protein sequence ID" value="KNB14879.1"/>
    <property type="molecule type" value="Genomic_DNA"/>
</dbReference>
<evidence type="ECO:0000313" key="4">
    <source>
        <dbReference type="Proteomes" id="UP000009097"/>
    </source>
</evidence>
<dbReference type="Gene3D" id="3.80.10.10">
    <property type="entry name" value="Ribonuclease Inhibitor"/>
    <property type="match status" value="1"/>
</dbReference>
<protein>
    <recommendedName>
        <fullName evidence="2">F-box domain-containing protein</fullName>
    </recommendedName>
</protein>
<dbReference type="SUPFAM" id="SSF81383">
    <property type="entry name" value="F-box domain"/>
    <property type="match status" value="1"/>
</dbReference>
<reference evidence="3" key="1">
    <citation type="submission" date="2007-04" db="EMBL/GenBank/DDBJ databases">
        <authorList>
            <consortium name="The Broad Institute Genome Sequencing Platform"/>
            <person name="Birren B."/>
            <person name="Lander E."/>
            <person name="Galagan J."/>
            <person name="Nusbaum C."/>
            <person name="Devon K."/>
            <person name="Ma L.-J."/>
            <person name="Jaffe D."/>
            <person name="Butler J."/>
            <person name="Alvarez P."/>
            <person name="Gnerre S."/>
            <person name="Grabherr M."/>
            <person name="Kleber M."/>
            <person name="Mauceli E."/>
            <person name="Brockman W."/>
            <person name="MacCallum I.A."/>
            <person name="Young S."/>
            <person name="LaButti K."/>
            <person name="DeCaprio D."/>
            <person name="Crawford M."/>
            <person name="Koehrsen M."/>
            <person name="Engels R."/>
            <person name="Montgomery P."/>
            <person name="Pearson M."/>
            <person name="Howarth C."/>
            <person name="Larson L."/>
            <person name="White J."/>
            <person name="O'Leary S."/>
            <person name="Kodira C."/>
            <person name="Zeng Q."/>
            <person name="Yandava C."/>
            <person name="Alvarado L."/>
            <person name="Kistler C."/>
            <person name="Shim W.-B."/>
            <person name="Kang S."/>
            <person name="Woloshuk C."/>
        </authorList>
    </citation>
    <scope>NUCLEOTIDE SEQUENCE</scope>
    <source>
        <strain evidence="3">4287</strain>
    </source>
</reference>
<evidence type="ECO:0000256" key="1">
    <source>
        <dbReference type="SAM" id="Coils"/>
    </source>
</evidence>
<dbReference type="InterPro" id="IPR001810">
    <property type="entry name" value="F-box_dom"/>
</dbReference>
<sequence>MLASLPPEILENICDKLNGIDLQRLSLTAKWLHKVAFRQLWRSMTIQPYPESERHCISPYGPSQPCLQYTRELRFDPGVDADPKRCIHASDWLGYMGNWTEKVPLHQYTWEARGDSFGLEGGKLLRVKFECLAQRAVILLNRFKDGQLESFSWNYTSCIPSEILEILSLKHSSIQSLSLVTDPFCSRFNRWSRTADIDLSVFHNLRRLIWKAPMGCHFDNIASLVKANARQLEELELELQGWSQDRESRESTVIHHEDNPEVWDKIPASTMLARQMFGLQGAASEAAERTCFPNLRSLKFTRVPLRDENTGIQVTASSINLNALRHLSLRMCAYWMPFLSSIMESQTPLQLKTLEILDFYLDTPHETAKSKAATITEFIDSFKGLEELTVSICGPTSSLQFWEHVAGHAASLKRFVYHQRITDQDEELLNSRLGRDSSDLGISSEDRNCIRKDPSQNPLSRLNLEFIGLACAPKYLKDILLPFVAKRSLKVLHIRHTGMSSGPSASWVFNHALELKITEGENEGVPIDDTTKTSNSLNDDAEEDVYLSLEELATAVRERREWKTPPLQQSFREFANWAFGSNGIKALEYIVAGDLSHWNRYSANNALICRVVGGERRYRVISQERGGPEWRDVKSRYGSALEACPVENIVPEYN</sequence>
<reference evidence="3" key="2">
    <citation type="journal article" date="2010" name="Nature">
        <title>Comparative genomics reveals mobile pathogenicity chromosomes in Fusarium.</title>
        <authorList>
            <person name="Ma L.J."/>
            <person name="van der Does H.C."/>
            <person name="Borkovich K.A."/>
            <person name="Coleman J.J."/>
            <person name="Daboussi M.J."/>
            <person name="Di Pietro A."/>
            <person name="Dufresne M."/>
            <person name="Freitag M."/>
            <person name="Grabherr M."/>
            <person name="Henrissat B."/>
            <person name="Houterman P.M."/>
            <person name="Kang S."/>
            <person name="Shim W.B."/>
            <person name="Woloshuk C."/>
            <person name="Xie X."/>
            <person name="Xu J.R."/>
            <person name="Antoniw J."/>
            <person name="Baker S.E."/>
            <person name="Bluhm B.H."/>
            <person name="Breakspear A."/>
            <person name="Brown D.W."/>
            <person name="Butchko R.A."/>
            <person name="Chapman S."/>
            <person name="Coulson R."/>
            <person name="Coutinho P.M."/>
            <person name="Danchin E.G."/>
            <person name="Diener A."/>
            <person name="Gale L.R."/>
            <person name="Gardiner D.M."/>
            <person name="Goff S."/>
            <person name="Hammond-Kosack K.E."/>
            <person name="Hilburn K."/>
            <person name="Hua-Van A."/>
            <person name="Jonkers W."/>
            <person name="Kazan K."/>
            <person name="Kodira C.D."/>
            <person name="Koehrsen M."/>
            <person name="Kumar L."/>
            <person name="Lee Y.H."/>
            <person name="Li L."/>
            <person name="Manners J.M."/>
            <person name="Miranda-Saavedra D."/>
            <person name="Mukherjee M."/>
            <person name="Park G."/>
            <person name="Park J."/>
            <person name="Park S.Y."/>
            <person name="Proctor R.H."/>
            <person name="Regev A."/>
            <person name="Ruiz-Roldan M.C."/>
            <person name="Sain D."/>
            <person name="Sakthikumar S."/>
            <person name="Sykes S."/>
            <person name="Schwartz D.C."/>
            <person name="Turgeon B.G."/>
            <person name="Wapinski I."/>
            <person name="Yoder O."/>
            <person name="Young S."/>
            <person name="Zeng Q."/>
            <person name="Zhou S."/>
            <person name="Galagan J."/>
            <person name="Cuomo C.A."/>
            <person name="Kistler H.C."/>
            <person name="Rep M."/>
        </authorList>
    </citation>
    <scope>NUCLEOTIDE SEQUENCE [LARGE SCALE GENOMIC DNA]</scope>
    <source>
        <strain evidence="3">4287</strain>
    </source>
</reference>
<dbReference type="InterPro" id="IPR032675">
    <property type="entry name" value="LRR_dom_sf"/>
</dbReference>
<evidence type="ECO:0000313" key="3">
    <source>
        <dbReference type="EMBL" id="KNB14879.1"/>
    </source>
</evidence>
<organism evidence="3 4">
    <name type="scientific">Fusarium oxysporum f. sp. lycopersici (strain 4287 / CBS 123668 / FGSC 9935 / NRRL 34936)</name>
    <name type="common">Fusarium vascular wilt of tomato</name>
    <dbReference type="NCBI Taxonomy" id="426428"/>
    <lineage>
        <taxon>Eukaryota</taxon>
        <taxon>Fungi</taxon>
        <taxon>Dikarya</taxon>
        <taxon>Ascomycota</taxon>
        <taxon>Pezizomycotina</taxon>
        <taxon>Sordariomycetes</taxon>
        <taxon>Hypocreomycetidae</taxon>
        <taxon>Hypocreales</taxon>
        <taxon>Nectriaceae</taxon>
        <taxon>Fusarium</taxon>
        <taxon>Fusarium oxysporum species complex</taxon>
    </lineage>
</organism>
<dbReference type="PROSITE" id="PS50181">
    <property type="entry name" value="FBOX"/>
    <property type="match status" value="1"/>
</dbReference>
<proteinExistence type="predicted"/>
<dbReference type="KEGG" id="fox:FOXG_13635"/>
<accession>A0A0J9VV89</accession>
<dbReference type="Proteomes" id="UP000009097">
    <property type="component" value="Unassembled WGS sequence"/>
</dbReference>
<feature type="domain" description="F-box" evidence="2">
    <location>
        <begin position="1"/>
        <end position="44"/>
    </location>
</feature>
<keyword evidence="1" id="KW-0175">Coiled coil</keyword>
<dbReference type="Pfam" id="PF12937">
    <property type="entry name" value="F-box-like"/>
    <property type="match status" value="1"/>
</dbReference>
<feature type="coiled-coil region" evidence="1">
    <location>
        <begin position="225"/>
        <end position="252"/>
    </location>
</feature>
<evidence type="ECO:0000259" key="2">
    <source>
        <dbReference type="PROSITE" id="PS50181"/>
    </source>
</evidence>
<dbReference type="InterPro" id="IPR036047">
    <property type="entry name" value="F-box-like_dom_sf"/>
</dbReference>
<dbReference type="OrthoDB" id="1720422at2759"/>
<dbReference type="RefSeq" id="XP_018252924.1">
    <property type="nucleotide sequence ID" value="XM_018393624.1"/>
</dbReference>
<dbReference type="SUPFAM" id="SSF52047">
    <property type="entry name" value="RNI-like"/>
    <property type="match status" value="1"/>
</dbReference>
<name>A0A0J9VV89_FUSO4</name>